<keyword evidence="15" id="KW-1185">Reference proteome</keyword>
<evidence type="ECO:0000256" key="3">
    <source>
        <dbReference type="ARBA" id="ARBA00022481"/>
    </source>
</evidence>
<comment type="similarity">
    <text evidence="9">Belongs to the methyl-accepting chemotaxis (MCP) protein family.</text>
</comment>
<keyword evidence="5 11" id="KW-0812">Transmembrane</keyword>
<dbReference type="Proteomes" id="UP000515917">
    <property type="component" value="Chromosome"/>
</dbReference>
<sequence>MNYLNRIKIGARLTMAFMLMLVFLLIISVSVWAGLARIDLAMHNIVQVEARKQSVTADLERHSQSAALLLLQIVTTPERQARLPLYTAMELASKQTNSSFQKLQALPWAEDKVAILQALAALRERYLRAFTDTVDLIELGDQATLAQQYASQTQPSLNALLAATAQLAAMQQSNMSGELDNVLKRMSDTRSFLWVLSLVALAAGPFFAWSVTRSIIRPLGHGVEIMVKMADGDLRCLVKIDGRDETAMMLTQMQKMQAGLATMVLGLRDSANQVSTAAQSTQQGAADVADGVARQQSELYQINRVVGEFVNKLHVAEQTASLAQQQSKQAASLAGRGQQLIEVASHEIASIASTIQNSADAVDVLRQRANSMRTMISSVTEIAEQTNMLALNAAIEAARAGEAGRGFAVVADEVRRLADRTASATREIQGVIEAMDQQTSEAILQIGHGKNEMARGVKMIGEIVEPLTELREGANKASVELDTLSQNISEQVAESQAIANSVASIAQFADNNLSITQQASQDSRQLFEISLQLQAQMQRFRLA</sequence>
<dbReference type="Pfam" id="PF02203">
    <property type="entry name" value="TarH"/>
    <property type="match status" value="1"/>
</dbReference>
<keyword evidence="6 11" id="KW-1133">Transmembrane helix</keyword>
<evidence type="ECO:0000313" key="15">
    <source>
        <dbReference type="Proteomes" id="UP000515917"/>
    </source>
</evidence>
<evidence type="ECO:0000256" key="5">
    <source>
        <dbReference type="ARBA" id="ARBA00022692"/>
    </source>
</evidence>
<dbReference type="GO" id="GO:0006935">
    <property type="term" value="P:chemotaxis"/>
    <property type="evidence" value="ECO:0007669"/>
    <property type="project" value="UniProtKB-KW"/>
</dbReference>
<evidence type="ECO:0000256" key="2">
    <source>
        <dbReference type="ARBA" id="ARBA00022475"/>
    </source>
</evidence>
<dbReference type="PANTHER" id="PTHR32089">
    <property type="entry name" value="METHYL-ACCEPTING CHEMOTAXIS PROTEIN MCPB"/>
    <property type="match status" value="1"/>
</dbReference>
<dbReference type="SUPFAM" id="SSF58104">
    <property type="entry name" value="Methyl-accepting chemotaxis protein (MCP) signaling domain"/>
    <property type="match status" value="1"/>
</dbReference>
<reference evidence="14 15" key="1">
    <citation type="submission" date="2018-01" db="EMBL/GenBank/DDBJ databases">
        <title>Genome sequence of Iodobacter sp. strain PCH194 isolated from Indian Trans-Himalaya.</title>
        <authorList>
            <person name="Kumar V."/>
            <person name="Thakur V."/>
            <person name="Kumar S."/>
            <person name="Singh D."/>
        </authorList>
    </citation>
    <scope>NUCLEOTIDE SEQUENCE [LARGE SCALE GENOMIC DNA]</scope>
    <source>
        <strain evidence="14 15">PCH194</strain>
    </source>
</reference>
<keyword evidence="8 10" id="KW-0807">Transducer</keyword>
<dbReference type="InterPro" id="IPR004089">
    <property type="entry name" value="MCPsignal_dom"/>
</dbReference>
<feature type="transmembrane region" description="Helical" evidence="11">
    <location>
        <begin position="192"/>
        <end position="211"/>
    </location>
</feature>
<evidence type="ECO:0000256" key="6">
    <source>
        <dbReference type="ARBA" id="ARBA00022989"/>
    </source>
</evidence>
<dbReference type="RefSeq" id="WP_130105250.1">
    <property type="nucleotide sequence ID" value="NZ_CP025781.1"/>
</dbReference>
<feature type="transmembrane region" description="Helical" evidence="11">
    <location>
        <begin position="12"/>
        <end position="35"/>
    </location>
</feature>
<evidence type="ECO:0000256" key="7">
    <source>
        <dbReference type="ARBA" id="ARBA00023136"/>
    </source>
</evidence>
<evidence type="ECO:0000259" key="13">
    <source>
        <dbReference type="PROSITE" id="PS50885"/>
    </source>
</evidence>
<keyword evidence="2" id="KW-1003">Cell membrane</keyword>
<evidence type="ECO:0000256" key="1">
    <source>
        <dbReference type="ARBA" id="ARBA00004651"/>
    </source>
</evidence>
<organism evidence="14 15">
    <name type="scientific">Iodobacter fluviatilis</name>
    <dbReference type="NCBI Taxonomy" id="537"/>
    <lineage>
        <taxon>Bacteria</taxon>
        <taxon>Pseudomonadati</taxon>
        <taxon>Pseudomonadota</taxon>
        <taxon>Betaproteobacteria</taxon>
        <taxon>Neisseriales</taxon>
        <taxon>Chitinibacteraceae</taxon>
        <taxon>Iodobacter</taxon>
    </lineage>
</organism>
<evidence type="ECO:0000259" key="12">
    <source>
        <dbReference type="PROSITE" id="PS50111"/>
    </source>
</evidence>
<evidence type="ECO:0000313" key="14">
    <source>
        <dbReference type="EMBL" id="QBC42632.1"/>
    </source>
</evidence>
<dbReference type="PANTHER" id="PTHR32089:SF112">
    <property type="entry name" value="LYSOZYME-LIKE PROTEIN-RELATED"/>
    <property type="match status" value="1"/>
</dbReference>
<dbReference type="SMART" id="SM00304">
    <property type="entry name" value="HAMP"/>
    <property type="match status" value="1"/>
</dbReference>
<dbReference type="PROSITE" id="PS50885">
    <property type="entry name" value="HAMP"/>
    <property type="match status" value="1"/>
</dbReference>
<keyword evidence="7 11" id="KW-0472">Membrane</keyword>
<evidence type="ECO:0000256" key="4">
    <source>
        <dbReference type="ARBA" id="ARBA00022500"/>
    </source>
</evidence>
<dbReference type="InterPro" id="IPR003122">
    <property type="entry name" value="Tar_rcpt_lig-bd"/>
</dbReference>
<dbReference type="InterPro" id="IPR003660">
    <property type="entry name" value="HAMP_dom"/>
</dbReference>
<name>A0A7G3G654_9NEIS</name>
<proteinExistence type="inferred from homology"/>
<dbReference type="Gene3D" id="1.10.287.950">
    <property type="entry name" value="Methyl-accepting chemotaxis protein"/>
    <property type="match status" value="1"/>
</dbReference>
<evidence type="ECO:0000256" key="8">
    <source>
        <dbReference type="ARBA" id="ARBA00023224"/>
    </source>
</evidence>
<dbReference type="SMART" id="SM00283">
    <property type="entry name" value="MA"/>
    <property type="match status" value="1"/>
</dbReference>
<accession>A0A7G3G654</accession>
<keyword evidence="3" id="KW-0488">Methylation</keyword>
<dbReference type="KEGG" id="ifl:C1H71_03055"/>
<evidence type="ECO:0008006" key="16">
    <source>
        <dbReference type="Google" id="ProtNLM"/>
    </source>
</evidence>
<dbReference type="AlphaFoldDB" id="A0A7G3G654"/>
<dbReference type="PROSITE" id="PS50111">
    <property type="entry name" value="CHEMOTAXIS_TRANSDUC_2"/>
    <property type="match status" value="1"/>
</dbReference>
<keyword evidence="4" id="KW-0145">Chemotaxis</keyword>
<comment type="subcellular location">
    <subcellularLocation>
        <location evidence="1">Cell membrane</location>
        <topology evidence="1">Multi-pass membrane protein</topology>
    </subcellularLocation>
</comment>
<dbReference type="Pfam" id="PF00015">
    <property type="entry name" value="MCPsignal"/>
    <property type="match status" value="1"/>
</dbReference>
<dbReference type="GO" id="GO:0007165">
    <property type="term" value="P:signal transduction"/>
    <property type="evidence" value="ECO:0007669"/>
    <property type="project" value="UniProtKB-KW"/>
</dbReference>
<protein>
    <recommendedName>
        <fullName evidence="16">Methyl-accepting chemotaxis protein</fullName>
    </recommendedName>
</protein>
<evidence type="ECO:0000256" key="11">
    <source>
        <dbReference type="SAM" id="Phobius"/>
    </source>
</evidence>
<dbReference type="GO" id="GO:0005886">
    <property type="term" value="C:plasma membrane"/>
    <property type="evidence" value="ECO:0007669"/>
    <property type="project" value="UniProtKB-SubCell"/>
</dbReference>
<gene>
    <name evidence="14" type="ORF">C1H71_03055</name>
</gene>
<feature type="domain" description="HAMP" evidence="13">
    <location>
        <begin position="213"/>
        <end position="265"/>
    </location>
</feature>
<evidence type="ECO:0000256" key="9">
    <source>
        <dbReference type="ARBA" id="ARBA00029447"/>
    </source>
</evidence>
<evidence type="ECO:0000256" key="10">
    <source>
        <dbReference type="PROSITE-ProRule" id="PRU00284"/>
    </source>
</evidence>
<feature type="domain" description="Methyl-accepting transducer" evidence="12">
    <location>
        <begin position="270"/>
        <end position="506"/>
    </location>
</feature>
<dbReference type="EMBL" id="CP025781">
    <property type="protein sequence ID" value="QBC42632.1"/>
    <property type="molecule type" value="Genomic_DNA"/>
</dbReference>